<name>A0A0V1FIW6_TRIPS</name>
<feature type="signal peptide" evidence="1">
    <location>
        <begin position="1"/>
        <end position="18"/>
    </location>
</feature>
<protein>
    <submittedName>
        <fullName evidence="2">Uncharacterized protein</fullName>
    </submittedName>
</protein>
<accession>A0A0V1FIW6</accession>
<dbReference type="AlphaFoldDB" id="A0A0V1FIW6"/>
<keyword evidence="3" id="KW-1185">Reference proteome</keyword>
<feature type="chain" id="PRO_5006878030" evidence="1">
    <location>
        <begin position="19"/>
        <end position="122"/>
    </location>
</feature>
<reference evidence="2 3" key="1">
    <citation type="submission" date="2015-01" db="EMBL/GenBank/DDBJ databases">
        <title>Evolution of Trichinella species and genotypes.</title>
        <authorList>
            <person name="Korhonen P.K."/>
            <person name="Edoardo P."/>
            <person name="Giuseppe L.R."/>
            <person name="Gasser R.B."/>
        </authorList>
    </citation>
    <scope>NUCLEOTIDE SEQUENCE [LARGE SCALE GENOMIC DNA]</scope>
    <source>
        <strain evidence="2">ISS470</strain>
    </source>
</reference>
<evidence type="ECO:0000256" key="1">
    <source>
        <dbReference type="SAM" id="SignalP"/>
    </source>
</evidence>
<dbReference type="Proteomes" id="UP000054995">
    <property type="component" value="Unassembled WGS sequence"/>
</dbReference>
<comment type="caution">
    <text evidence="2">The sequence shown here is derived from an EMBL/GenBank/DDBJ whole genome shotgun (WGS) entry which is preliminary data.</text>
</comment>
<evidence type="ECO:0000313" key="3">
    <source>
        <dbReference type="Proteomes" id="UP000054995"/>
    </source>
</evidence>
<sequence length="122" mass="13311">MNNFGLFIFASLFHSVSFSQLSSMFVLSFCCPTSGWDAALCSGGGGGGLVVIFGCILCTSNKDDEARFEQVKQILMMINERRLSSSITNSLSFLAGMYNLMKNDSTNRYTVAACPVIVQLEH</sequence>
<evidence type="ECO:0000313" key="2">
    <source>
        <dbReference type="EMBL" id="KRY85997.1"/>
    </source>
</evidence>
<gene>
    <name evidence="2" type="ORF">T4D_552</name>
</gene>
<keyword evidence="1" id="KW-0732">Signal</keyword>
<proteinExistence type="predicted"/>
<dbReference type="EMBL" id="JYDT01000079">
    <property type="protein sequence ID" value="KRY85997.1"/>
    <property type="molecule type" value="Genomic_DNA"/>
</dbReference>
<organism evidence="2 3">
    <name type="scientific">Trichinella pseudospiralis</name>
    <name type="common">Parasitic roundworm</name>
    <dbReference type="NCBI Taxonomy" id="6337"/>
    <lineage>
        <taxon>Eukaryota</taxon>
        <taxon>Metazoa</taxon>
        <taxon>Ecdysozoa</taxon>
        <taxon>Nematoda</taxon>
        <taxon>Enoplea</taxon>
        <taxon>Dorylaimia</taxon>
        <taxon>Trichinellida</taxon>
        <taxon>Trichinellidae</taxon>
        <taxon>Trichinella</taxon>
    </lineage>
</organism>